<organism evidence="5 6">
    <name type="scientific">Mesorhizobium sangaii</name>
    <dbReference type="NCBI Taxonomy" id="505389"/>
    <lineage>
        <taxon>Bacteria</taxon>
        <taxon>Pseudomonadati</taxon>
        <taxon>Pseudomonadota</taxon>
        <taxon>Alphaproteobacteria</taxon>
        <taxon>Hyphomicrobiales</taxon>
        <taxon>Phyllobacteriaceae</taxon>
        <taxon>Mesorhizobium</taxon>
    </lineage>
</organism>
<name>A0A841PHK8_9HYPH</name>
<dbReference type="Proteomes" id="UP000556329">
    <property type="component" value="Unassembled WGS sequence"/>
</dbReference>
<sequence length="769" mass="84960">MENRSETGTDLAPRASVVMTVYTDQRFLDAAVDSILTQEFRDLELVIVDDATGDDAVFEALARRDPRIRIVTNPTNLGPAAAANRGIEAARGDIIVRLDCDDIAEPTHVGRLVAALDEDSELGLIGNAVTLIDEADRVVGGQLMPETDLAIRWTILFHNPFYHSSMAYRRSGFEAVGGYKADQWISHDHYLCFALLPLCRARNLAEPLTRYRLNTQGLSTKHSKNARNRTHPIREALWAKLGLTYDLYDDAFARDMTEFIRGHEIAVERRAAAYCKLLRVLRVFLAAARPFERAEDADAARQLAHDLVARMLASPPLRIHEMLRVCSLCWPLDRRAATRAAMRRLAAGLRARLRATGKWLGETAKIEPSPAPPPGVPALPREADQARDIAEKSVEFVLIAEAGILEAQALLLCESIRCFAGAYSRCPITVVSPRSSRRPSVSTLRKLEQMDVEYLPIEIESYCPQYGTSYRIHALAHVERRPGPPIIVQLDSDTIFVAEPDFSLGASSAAARPVDVKGMCTTGPGDPFDSYWRKLCALVGVDYEHLPIVHTTVGGQAVRASYNGGLFVAKRACGLFQRTEDIFRQLVAADMKSWADGPTYNTGTGVLHGEATAYWGTSQAAFSLAAVAGNHSVRILPDTHNFPLNNLAGLSAPDAARLVHIHYHHLFSAGSAEANPILDGTLALPAAISEWLLARLPLQEHPQPTVTTRDLPLDHDALVRTNHDLSLQRDMLVRDRDALRVERDAILASRSWRLTAPLRWALGPFARRR</sequence>
<evidence type="ECO:0000313" key="5">
    <source>
        <dbReference type="EMBL" id="MBB6408055.1"/>
    </source>
</evidence>
<proteinExistence type="inferred from homology"/>
<comment type="caution">
    <text evidence="5">The sequence shown here is derived from an EMBL/GenBank/DDBJ whole genome shotgun (WGS) entry which is preliminary data.</text>
</comment>
<evidence type="ECO:0000256" key="2">
    <source>
        <dbReference type="ARBA" id="ARBA00022676"/>
    </source>
</evidence>
<keyword evidence="6" id="KW-1185">Reference proteome</keyword>
<protein>
    <submittedName>
        <fullName evidence="5">Glycosyltransferase involved in cell wall biosynthesis</fullName>
    </submittedName>
</protein>
<dbReference type="InterPro" id="IPR029044">
    <property type="entry name" value="Nucleotide-diphossugar_trans"/>
</dbReference>
<dbReference type="Pfam" id="PF00535">
    <property type="entry name" value="Glycos_transf_2"/>
    <property type="match status" value="1"/>
</dbReference>
<dbReference type="InterPro" id="IPR050834">
    <property type="entry name" value="Glycosyltransf_2"/>
</dbReference>
<keyword evidence="2" id="KW-0328">Glycosyltransferase</keyword>
<dbReference type="GO" id="GO:0016757">
    <property type="term" value="F:glycosyltransferase activity"/>
    <property type="evidence" value="ECO:0007669"/>
    <property type="project" value="UniProtKB-KW"/>
</dbReference>
<dbReference type="EMBL" id="JACHEF010000001">
    <property type="protein sequence ID" value="MBB6408055.1"/>
    <property type="molecule type" value="Genomic_DNA"/>
</dbReference>
<dbReference type="InterPro" id="IPR001173">
    <property type="entry name" value="Glyco_trans_2-like"/>
</dbReference>
<evidence type="ECO:0000313" key="6">
    <source>
        <dbReference type="Proteomes" id="UP000556329"/>
    </source>
</evidence>
<reference evidence="5 6" key="1">
    <citation type="submission" date="2020-08" db="EMBL/GenBank/DDBJ databases">
        <title>Genomic Encyclopedia of Type Strains, Phase IV (KMG-IV): sequencing the most valuable type-strain genomes for metagenomic binning, comparative biology and taxonomic classification.</title>
        <authorList>
            <person name="Goeker M."/>
        </authorList>
    </citation>
    <scope>NUCLEOTIDE SEQUENCE [LARGE SCALE GENOMIC DNA]</scope>
    <source>
        <strain evidence="5 6">DSM 100039</strain>
    </source>
</reference>
<gene>
    <name evidence="5" type="ORF">HNQ71_000699</name>
</gene>
<dbReference type="SUPFAM" id="SSF53448">
    <property type="entry name" value="Nucleotide-diphospho-sugar transferases"/>
    <property type="match status" value="1"/>
</dbReference>
<dbReference type="Gene3D" id="3.90.550.10">
    <property type="entry name" value="Spore Coat Polysaccharide Biosynthesis Protein SpsA, Chain A"/>
    <property type="match status" value="1"/>
</dbReference>
<comment type="similarity">
    <text evidence="1">Belongs to the glycosyltransferase 2 family.</text>
</comment>
<evidence type="ECO:0000259" key="4">
    <source>
        <dbReference type="Pfam" id="PF00535"/>
    </source>
</evidence>
<evidence type="ECO:0000256" key="1">
    <source>
        <dbReference type="ARBA" id="ARBA00006739"/>
    </source>
</evidence>
<dbReference type="PANTHER" id="PTHR43685">
    <property type="entry name" value="GLYCOSYLTRANSFERASE"/>
    <property type="match status" value="1"/>
</dbReference>
<feature type="domain" description="Glycosyltransferase 2-like" evidence="4">
    <location>
        <begin position="16"/>
        <end position="174"/>
    </location>
</feature>
<evidence type="ECO:0000256" key="3">
    <source>
        <dbReference type="ARBA" id="ARBA00022679"/>
    </source>
</evidence>
<keyword evidence="3 5" id="KW-0808">Transferase</keyword>
<dbReference type="PANTHER" id="PTHR43685:SF5">
    <property type="entry name" value="GLYCOSYLTRANSFERASE EPSE-RELATED"/>
    <property type="match status" value="1"/>
</dbReference>
<dbReference type="AlphaFoldDB" id="A0A841PHK8"/>
<dbReference type="RefSeq" id="WP_184871182.1">
    <property type="nucleotide sequence ID" value="NZ_JACHEF010000001.1"/>
</dbReference>
<accession>A0A841PHK8</accession>